<evidence type="ECO:0000313" key="2">
    <source>
        <dbReference type="Proteomes" id="UP000610594"/>
    </source>
</evidence>
<evidence type="ECO:0000313" key="1">
    <source>
        <dbReference type="EMBL" id="NHZ64085.1"/>
    </source>
</evidence>
<comment type="caution">
    <text evidence="1">The sequence shown here is derived from an EMBL/GenBank/DDBJ whole genome shotgun (WGS) entry which is preliminary data.</text>
</comment>
<protein>
    <submittedName>
        <fullName evidence="1">Uncharacterized protein</fullName>
    </submittedName>
</protein>
<sequence length="61" mass="6641">MRWHGRTIAAVFPCPVAALVNADESGLRVAGQLHWLHIAANDTLRSLGTARDSHCELAFDT</sequence>
<proteinExistence type="predicted"/>
<organism evidence="1 2">
    <name type="scientific">Massilia genomosp. 1</name>
    <dbReference type="NCBI Taxonomy" id="2609280"/>
    <lineage>
        <taxon>Bacteria</taxon>
        <taxon>Pseudomonadati</taxon>
        <taxon>Pseudomonadota</taxon>
        <taxon>Betaproteobacteria</taxon>
        <taxon>Burkholderiales</taxon>
        <taxon>Oxalobacteraceae</taxon>
        <taxon>Telluria group</taxon>
        <taxon>Massilia</taxon>
    </lineage>
</organism>
<dbReference type="EMBL" id="WHJF01000045">
    <property type="protein sequence ID" value="NHZ64085.1"/>
    <property type="molecule type" value="Genomic_DNA"/>
</dbReference>
<keyword evidence="2" id="KW-1185">Reference proteome</keyword>
<reference evidence="1 2" key="1">
    <citation type="submission" date="2019-10" db="EMBL/GenBank/DDBJ databases">
        <title>Taxonomy of Antarctic Massilia spp.: description of Massilia rubra sp. nov., Massilia aquatica sp. nov., Massilia mucilaginosa sp. nov., Massilia frigida sp. nov. isolated from streams, lakes and regoliths.</title>
        <authorList>
            <person name="Holochova P."/>
            <person name="Sedlacek I."/>
            <person name="Kralova S."/>
            <person name="Maslanova I."/>
            <person name="Busse H.-J."/>
            <person name="Stankova E."/>
            <person name="Vrbovska V."/>
            <person name="Kovarovic V."/>
            <person name="Bartak M."/>
            <person name="Svec P."/>
            <person name="Pantucek R."/>
        </authorList>
    </citation>
    <scope>NUCLEOTIDE SEQUENCE [LARGE SCALE GENOMIC DNA]</scope>
    <source>
        <strain evidence="1 2">CCM 8694</strain>
    </source>
</reference>
<name>A0ABX0MW36_9BURK</name>
<accession>A0ABX0MW36</accession>
<dbReference type="Proteomes" id="UP000610594">
    <property type="component" value="Unassembled WGS sequence"/>
</dbReference>
<gene>
    <name evidence="1" type="ORF">F1735_17535</name>
</gene>